<gene>
    <name evidence="5" type="ORF">cgd5_3040</name>
</gene>
<organism evidence="5 6">
    <name type="scientific">Cryptosporidium parvum (strain Iowa II)</name>
    <dbReference type="NCBI Taxonomy" id="353152"/>
    <lineage>
        <taxon>Eukaryota</taxon>
        <taxon>Sar</taxon>
        <taxon>Alveolata</taxon>
        <taxon>Apicomplexa</taxon>
        <taxon>Conoidasida</taxon>
        <taxon>Coccidia</taxon>
        <taxon>Eucoccidiorida</taxon>
        <taxon>Eimeriorina</taxon>
        <taxon>Cryptosporidiidae</taxon>
        <taxon>Cryptosporidium</taxon>
    </lineage>
</organism>
<sequence length="204" mass="23050">HTLTMKGKCIKKNDSPLTQLEKDVERCFQDIESSSNDEELKAIVQSVVFSTAKEIDCGSRKAVAVFVPYAIFMAYVRKIQGRIIAELEKKLKCPVVMIGQRSILPRNYRKYGFKSRPRSRTLTAVHDALLEDICGPSDIVGKRLRYRVDGSTLLKVILDPKDKDKDIADKVDVFGAVYKRLTNKEAEFSFPATNYYPGRLGIIA</sequence>
<dbReference type="InterPro" id="IPR000554">
    <property type="entry name" value="Ribosomal_eS7"/>
</dbReference>
<name>Q5CRF0_CRYPI</name>
<evidence type="ECO:0000313" key="5">
    <source>
        <dbReference type="EMBL" id="EAK88225.1"/>
    </source>
</evidence>
<dbReference type="InParanoid" id="Q5CRF0"/>
<dbReference type="PANTHER" id="PTHR11278">
    <property type="entry name" value="40S RIBOSOMAL PROTEIN S7"/>
    <property type="match status" value="1"/>
</dbReference>
<dbReference type="RefSeq" id="XP_626236.1">
    <property type="nucleotide sequence ID" value="XM_626236.1"/>
</dbReference>
<evidence type="ECO:0000313" key="6">
    <source>
        <dbReference type="Proteomes" id="UP000006726"/>
    </source>
</evidence>
<dbReference type="OrthoDB" id="1724687at2759"/>
<feature type="non-terminal residue" evidence="5">
    <location>
        <position position="1"/>
    </location>
</feature>
<dbReference type="GO" id="GO:0030686">
    <property type="term" value="C:90S preribosome"/>
    <property type="evidence" value="ECO:0007669"/>
    <property type="project" value="TreeGrafter"/>
</dbReference>
<dbReference type="FunCoup" id="Q5CRF0">
    <property type="interactions" value="445"/>
</dbReference>
<comment type="caution">
    <text evidence="5">The sequence shown here is derived from an EMBL/GenBank/DDBJ whole genome shotgun (WGS) entry which is preliminary data.</text>
</comment>
<evidence type="ECO:0000256" key="4">
    <source>
        <dbReference type="RuleBase" id="RU364105"/>
    </source>
</evidence>
<dbReference type="STRING" id="353152.Q5CRF0"/>
<keyword evidence="6" id="KW-1185">Reference proteome</keyword>
<keyword evidence="2 4" id="KW-0689">Ribosomal protein</keyword>
<dbReference type="GO" id="GO:0032040">
    <property type="term" value="C:small-subunit processome"/>
    <property type="evidence" value="ECO:0007669"/>
    <property type="project" value="TreeGrafter"/>
</dbReference>
<protein>
    <recommendedName>
        <fullName evidence="4">40S ribosomal protein S7</fullName>
    </recommendedName>
</protein>
<keyword evidence="3 4" id="KW-0687">Ribonucleoprotein</keyword>
<dbReference type="KEGG" id="cpv:cgd5_3040"/>
<dbReference type="GeneID" id="3373213"/>
<dbReference type="GO" id="GO:0003735">
    <property type="term" value="F:structural constituent of ribosome"/>
    <property type="evidence" value="ECO:0007669"/>
    <property type="project" value="InterPro"/>
</dbReference>
<dbReference type="OMA" id="AAYHKVQ"/>
<dbReference type="EMBL" id="AAEE01000007">
    <property type="protein sequence ID" value="EAK88225.1"/>
    <property type="molecule type" value="Genomic_DNA"/>
</dbReference>
<comment type="similarity">
    <text evidence="1 4">Belongs to the eukaryotic ribosomal protein eS7 family.</text>
</comment>
<dbReference type="GO" id="GO:0042274">
    <property type="term" value="P:ribosomal small subunit biogenesis"/>
    <property type="evidence" value="ECO:0007669"/>
    <property type="project" value="TreeGrafter"/>
</dbReference>
<dbReference type="AlphaFoldDB" id="Q5CRF0"/>
<evidence type="ECO:0000256" key="3">
    <source>
        <dbReference type="ARBA" id="ARBA00023274"/>
    </source>
</evidence>
<dbReference type="GO" id="GO:0006364">
    <property type="term" value="P:rRNA processing"/>
    <property type="evidence" value="ECO:0007669"/>
    <property type="project" value="TreeGrafter"/>
</dbReference>
<evidence type="ECO:0000256" key="2">
    <source>
        <dbReference type="ARBA" id="ARBA00022980"/>
    </source>
</evidence>
<dbReference type="Proteomes" id="UP000006726">
    <property type="component" value="Chromosome 5"/>
</dbReference>
<dbReference type="PANTHER" id="PTHR11278:SF0">
    <property type="entry name" value="SMALL RIBOSOMAL SUBUNIT PROTEIN ES7"/>
    <property type="match status" value="1"/>
</dbReference>
<reference evidence="5 6" key="1">
    <citation type="journal article" date="2004" name="Science">
        <title>Complete genome sequence of the apicomplexan, Cryptosporidium parvum.</title>
        <authorList>
            <person name="Abrahamsen M.S."/>
            <person name="Templeton T.J."/>
            <person name="Enomoto S."/>
            <person name="Abrahante J.E."/>
            <person name="Zhu G."/>
            <person name="Lancto C.A."/>
            <person name="Deng M."/>
            <person name="Liu C."/>
            <person name="Widmer G."/>
            <person name="Tzipori S."/>
            <person name="Buck G.A."/>
            <person name="Xu P."/>
            <person name="Bankier A.T."/>
            <person name="Dear P.H."/>
            <person name="Konfortov B.A."/>
            <person name="Spriggs H.F."/>
            <person name="Iyer L."/>
            <person name="Anantharaman V."/>
            <person name="Aravind L."/>
            <person name="Kapur V."/>
        </authorList>
    </citation>
    <scope>NUCLEOTIDE SEQUENCE [LARGE SCALE GENOMIC DNA]</scope>
    <source>
        <strain evidence="6">Iowa II</strain>
    </source>
</reference>
<dbReference type="Pfam" id="PF01251">
    <property type="entry name" value="Ribosomal_S7e"/>
    <property type="match status" value="1"/>
</dbReference>
<proteinExistence type="inferred from homology"/>
<accession>Q5CRF0</accession>
<dbReference type="GO" id="GO:0022627">
    <property type="term" value="C:cytosolic small ribosomal subunit"/>
    <property type="evidence" value="ECO:0007669"/>
    <property type="project" value="TreeGrafter"/>
</dbReference>
<dbReference type="GO" id="GO:0006412">
    <property type="term" value="P:translation"/>
    <property type="evidence" value="ECO:0007669"/>
    <property type="project" value="InterPro"/>
</dbReference>
<evidence type="ECO:0000256" key="1">
    <source>
        <dbReference type="ARBA" id="ARBA00007820"/>
    </source>
</evidence>